<accession>A0AAE1ABM6</accession>
<dbReference type="EMBL" id="JAWDGP010002185">
    <property type="protein sequence ID" value="KAK3784899.1"/>
    <property type="molecule type" value="Genomic_DNA"/>
</dbReference>
<organism evidence="2 3">
    <name type="scientific">Elysia crispata</name>
    <name type="common">lettuce slug</name>
    <dbReference type="NCBI Taxonomy" id="231223"/>
    <lineage>
        <taxon>Eukaryota</taxon>
        <taxon>Metazoa</taxon>
        <taxon>Spiralia</taxon>
        <taxon>Lophotrochozoa</taxon>
        <taxon>Mollusca</taxon>
        <taxon>Gastropoda</taxon>
        <taxon>Heterobranchia</taxon>
        <taxon>Euthyneura</taxon>
        <taxon>Panpulmonata</taxon>
        <taxon>Sacoglossa</taxon>
        <taxon>Placobranchoidea</taxon>
        <taxon>Plakobranchidae</taxon>
        <taxon>Elysia</taxon>
    </lineage>
</organism>
<dbReference type="Proteomes" id="UP001283361">
    <property type="component" value="Unassembled WGS sequence"/>
</dbReference>
<dbReference type="AlphaFoldDB" id="A0AAE1ABM6"/>
<gene>
    <name evidence="2" type="ORF">RRG08_056854</name>
</gene>
<sequence length="115" mass="12695">MRQTEWAKSIPDGQPSDYPGCSHRGAQGGPDRCRVFDESQTNQKRITHVDGQNWTERDNIASVLISLTKMTSGTLARREVADWSAYRRRTNGSGDADNRGWVVVVVGFSLGLGEA</sequence>
<name>A0AAE1ABM6_9GAST</name>
<protein>
    <submittedName>
        <fullName evidence="2">Uncharacterized protein</fullName>
    </submittedName>
</protein>
<evidence type="ECO:0000256" key="1">
    <source>
        <dbReference type="SAM" id="MobiDB-lite"/>
    </source>
</evidence>
<feature type="region of interest" description="Disordered" evidence="1">
    <location>
        <begin position="1"/>
        <end position="33"/>
    </location>
</feature>
<evidence type="ECO:0000313" key="3">
    <source>
        <dbReference type="Proteomes" id="UP001283361"/>
    </source>
</evidence>
<proteinExistence type="predicted"/>
<reference evidence="2" key="1">
    <citation type="journal article" date="2023" name="G3 (Bethesda)">
        <title>A reference genome for the long-term kleptoplast-retaining sea slug Elysia crispata morphotype clarki.</title>
        <authorList>
            <person name="Eastman K.E."/>
            <person name="Pendleton A.L."/>
            <person name="Shaikh M.A."/>
            <person name="Suttiyut T."/>
            <person name="Ogas R."/>
            <person name="Tomko P."/>
            <person name="Gavelis G."/>
            <person name="Widhalm J.R."/>
            <person name="Wisecaver J.H."/>
        </authorList>
    </citation>
    <scope>NUCLEOTIDE SEQUENCE</scope>
    <source>
        <strain evidence="2">ECLA1</strain>
    </source>
</reference>
<comment type="caution">
    <text evidence="2">The sequence shown here is derived from an EMBL/GenBank/DDBJ whole genome shotgun (WGS) entry which is preliminary data.</text>
</comment>
<evidence type="ECO:0000313" key="2">
    <source>
        <dbReference type="EMBL" id="KAK3784899.1"/>
    </source>
</evidence>
<keyword evidence="3" id="KW-1185">Reference proteome</keyword>